<keyword evidence="15 24" id="KW-0175">Coiled coil</keyword>
<dbReference type="InterPro" id="IPR018247">
    <property type="entry name" value="EF_Hand_1_Ca_BS"/>
</dbReference>
<dbReference type="PROSITE" id="PS51758">
    <property type="entry name" value="LETM1_RBD"/>
    <property type="match status" value="1"/>
</dbReference>
<keyword evidence="4" id="KW-0813">Transport</keyword>
<keyword evidence="9" id="KW-0479">Metal-binding</keyword>
<evidence type="ECO:0000256" key="17">
    <source>
        <dbReference type="ARBA" id="ARBA00023128"/>
    </source>
</evidence>
<evidence type="ECO:0000256" key="15">
    <source>
        <dbReference type="ARBA" id="ARBA00023054"/>
    </source>
</evidence>
<evidence type="ECO:0000256" key="21">
    <source>
        <dbReference type="ARBA" id="ARBA00035046"/>
    </source>
</evidence>
<evidence type="ECO:0000259" key="26">
    <source>
        <dbReference type="PROSITE" id="PS50222"/>
    </source>
</evidence>
<keyword evidence="18 25" id="KW-0472">Membrane</keyword>
<comment type="similarity">
    <text evidence="2">Belongs to the LETM1 family.</text>
</comment>
<organism evidence="28 29">
    <name type="scientific">Phoxinus phoxinus</name>
    <name type="common">Eurasian minnow</name>
    <dbReference type="NCBI Taxonomy" id="58324"/>
    <lineage>
        <taxon>Eukaryota</taxon>
        <taxon>Metazoa</taxon>
        <taxon>Chordata</taxon>
        <taxon>Craniata</taxon>
        <taxon>Vertebrata</taxon>
        <taxon>Euteleostomi</taxon>
        <taxon>Actinopterygii</taxon>
        <taxon>Neopterygii</taxon>
        <taxon>Teleostei</taxon>
        <taxon>Ostariophysi</taxon>
        <taxon>Cypriniformes</taxon>
        <taxon>Leuciscidae</taxon>
        <taxon>Phoxininae</taxon>
        <taxon>Phoxinus</taxon>
    </lineage>
</organism>
<evidence type="ECO:0000313" key="29">
    <source>
        <dbReference type="Proteomes" id="UP001364617"/>
    </source>
</evidence>
<evidence type="ECO:0000256" key="6">
    <source>
        <dbReference type="ARBA" id="ARBA00022538"/>
    </source>
</evidence>
<feature type="transmembrane region" description="Helical" evidence="25">
    <location>
        <begin position="201"/>
        <end position="224"/>
    </location>
</feature>
<evidence type="ECO:0000256" key="4">
    <source>
        <dbReference type="ARBA" id="ARBA00022448"/>
    </source>
</evidence>
<comment type="catalytic activity">
    <reaction evidence="20">
        <text>Ca(2+)(in) + 2 H(+)(out) = Ca(2+)(out) + 2 H(+)(in)</text>
        <dbReference type="Rhea" id="RHEA:72199"/>
        <dbReference type="ChEBI" id="CHEBI:15378"/>
        <dbReference type="ChEBI" id="CHEBI:29108"/>
    </reaction>
</comment>
<evidence type="ECO:0000313" key="28">
    <source>
        <dbReference type="EMBL" id="KAK7148804.1"/>
    </source>
</evidence>
<dbReference type="GO" id="GO:0015369">
    <property type="term" value="F:calcium:proton antiporter activity"/>
    <property type="evidence" value="ECO:0007669"/>
    <property type="project" value="UniProtKB-ARBA"/>
</dbReference>
<keyword evidence="7" id="KW-0109">Calcium transport</keyword>
<reference evidence="28 29" key="1">
    <citation type="submission" date="2024-02" db="EMBL/GenBank/DDBJ databases">
        <title>Chromosome-level genome assembly of the Eurasian Minnow (Phoxinus phoxinus).</title>
        <authorList>
            <person name="Oriowo T.O."/>
            <person name="Martin S."/>
            <person name="Stange M."/>
            <person name="Chrysostomakis Y."/>
            <person name="Brown T."/>
            <person name="Winkler S."/>
            <person name="Kukowka S."/>
            <person name="Myers E.W."/>
            <person name="Bohne A."/>
        </authorList>
    </citation>
    <scope>NUCLEOTIDE SEQUENCE [LARGE SCALE GENOMIC DNA]</scope>
    <source>
        <strain evidence="28">ZFMK-TIS-60720</strain>
        <tissue evidence="28">Whole Organism</tissue>
    </source>
</reference>
<evidence type="ECO:0000256" key="25">
    <source>
        <dbReference type="SAM" id="Phobius"/>
    </source>
</evidence>
<feature type="coiled-coil region" evidence="24">
    <location>
        <begin position="470"/>
        <end position="506"/>
    </location>
</feature>
<dbReference type="Proteomes" id="UP001364617">
    <property type="component" value="Unassembled WGS sequence"/>
</dbReference>
<dbReference type="Pfam" id="PF26561">
    <property type="entry name" value="LETM1_C"/>
    <property type="match status" value="1"/>
</dbReference>
<evidence type="ECO:0000256" key="7">
    <source>
        <dbReference type="ARBA" id="ARBA00022568"/>
    </source>
</evidence>
<dbReference type="GO" id="GO:0005743">
    <property type="term" value="C:mitochondrial inner membrane"/>
    <property type="evidence" value="ECO:0007669"/>
    <property type="project" value="UniProtKB-SubCell"/>
</dbReference>
<name>A0AAN9CZ22_9TELE</name>
<evidence type="ECO:0000256" key="16">
    <source>
        <dbReference type="ARBA" id="ARBA00023065"/>
    </source>
</evidence>
<dbReference type="GO" id="GO:0006813">
    <property type="term" value="P:potassium ion transport"/>
    <property type="evidence" value="ECO:0007669"/>
    <property type="project" value="UniProtKB-KW"/>
</dbReference>
<dbReference type="GO" id="GO:0051560">
    <property type="term" value="P:mitochondrial calcium ion homeostasis"/>
    <property type="evidence" value="ECO:0007669"/>
    <property type="project" value="UniProtKB-ARBA"/>
</dbReference>
<dbReference type="SUPFAM" id="SSF47473">
    <property type="entry name" value="EF-hand"/>
    <property type="match status" value="1"/>
</dbReference>
<evidence type="ECO:0000256" key="12">
    <source>
        <dbReference type="ARBA" id="ARBA00022946"/>
    </source>
</evidence>
<comment type="subcellular location">
    <subcellularLocation>
        <location evidence="1">Mitochondrion inner membrane</location>
        <topology evidence="1">Single-pass membrane protein</topology>
    </subcellularLocation>
</comment>
<keyword evidence="6" id="KW-0633">Potassium transport</keyword>
<dbReference type="Gene3D" id="1.10.238.10">
    <property type="entry name" value="EF-hand"/>
    <property type="match status" value="1"/>
</dbReference>
<keyword evidence="14 25" id="KW-1133">Transmembrane helix</keyword>
<keyword evidence="17 23" id="KW-0496">Mitochondrion</keyword>
<comment type="caution">
    <text evidence="28">The sequence shown here is derived from an EMBL/GenBank/DDBJ whole genome shotgun (WGS) entry which is preliminary data.</text>
</comment>
<evidence type="ECO:0000256" key="20">
    <source>
        <dbReference type="ARBA" id="ARBA00034214"/>
    </source>
</evidence>
<evidence type="ECO:0000256" key="22">
    <source>
        <dbReference type="ARBA" id="ARBA00047912"/>
    </source>
</evidence>
<dbReference type="InterPro" id="IPR044202">
    <property type="entry name" value="LETM1/MDM38-like"/>
</dbReference>
<evidence type="ECO:0000256" key="18">
    <source>
        <dbReference type="ARBA" id="ARBA00023136"/>
    </source>
</evidence>
<evidence type="ECO:0000256" key="1">
    <source>
        <dbReference type="ARBA" id="ARBA00004434"/>
    </source>
</evidence>
<keyword evidence="5" id="KW-0050">Antiport</keyword>
<keyword evidence="16" id="KW-0406">Ion transport</keyword>
<dbReference type="InterPro" id="IPR059005">
    <property type="entry name" value="LETM1_C"/>
</dbReference>
<dbReference type="AlphaFoldDB" id="A0AAN9CZ22"/>
<evidence type="ECO:0000256" key="14">
    <source>
        <dbReference type="ARBA" id="ARBA00022989"/>
    </source>
</evidence>
<protein>
    <recommendedName>
        <fullName evidence="3">Mitochondrial proton/calcium exchanger protein</fullName>
    </recommendedName>
    <alternativeName>
        <fullName evidence="21">Electroneutral mitochondrial K(+)/H(+)exchanger</fullName>
    </alternativeName>
    <alternativeName>
        <fullName evidence="19">Leucine zipper-EF-hand-containing transmembrane protein 1</fullName>
    </alternativeName>
</protein>
<dbReference type="PANTHER" id="PTHR14009:SF8">
    <property type="entry name" value="MITOCHONDRIAL PROTON_CALCIUM EXCHANGER PROTEIN"/>
    <property type="match status" value="1"/>
</dbReference>
<evidence type="ECO:0000256" key="11">
    <source>
        <dbReference type="ARBA" id="ARBA00022837"/>
    </source>
</evidence>
<evidence type="ECO:0000256" key="23">
    <source>
        <dbReference type="PROSITE-ProRule" id="PRU01094"/>
    </source>
</evidence>
<evidence type="ECO:0000256" key="10">
    <source>
        <dbReference type="ARBA" id="ARBA00022792"/>
    </source>
</evidence>
<dbReference type="InterPro" id="IPR033122">
    <property type="entry name" value="LETM1-like_RBD"/>
</dbReference>
<dbReference type="PANTHER" id="PTHR14009">
    <property type="entry name" value="LEUCINE ZIPPER-EF-HAND CONTAINING TRANSMEMBRANE PROTEIN"/>
    <property type="match status" value="1"/>
</dbReference>
<dbReference type="FunFam" id="1.10.238.10:FF:000290">
    <property type="entry name" value="LETM1 and EF-hand domain-containing protein 1, mitochondrial"/>
    <property type="match status" value="1"/>
</dbReference>
<evidence type="ECO:0000256" key="5">
    <source>
        <dbReference type="ARBA" id="ARBA00022449"/>
    </source>
</evidence>
<evidence type="ECO:0000256" key="2">
    <source>
        <dbReference type="ARBA" id="ARBA00009584"/>
    </source>
</evidence>
<dbReference type="PROSITE" id="PS00018">
    <property type="entry name" value="EF_HAND_1"/>
    <property type="match status" value="1"/>
</dbReference>
<keyword evidence="11" id="KW-0106">Calcium</keyword>
<dbReference type="EMBL" id="JAYKXH010000013">
    <property type="protein sequence ID" value="KAK7148804.1"/>
    <property type="molecule type" value="Genomic_DNA"/>
</dbReference>
<evidence type="ECO:0000256" key="3">
    <source>
        <dbReference type="ARBA" id="ARBA00020557"/>
    </source>
</evidence>
<comment type="catalytic activity">
    <reaction evidence="22">
        <text>K(+)(in) + H(+)(out) = K(+)(out) + H(+)(in)</text>
        <dbReference type="Rhea" id="RHEA:29467"/>
        <dbReference type="ChEBI" id="CHEBI:15378"/>
        <dbReference type="ChEBI" id="CHEBI:29103"/>
    </reaction>
</comment>
<dbReference type="GO" id="GO:0043022">
    <property type="term" value="F:ribosome binding"/>
    <property type="evidence" value="ECO:0007669"/>
    <property type="project" value="InterPro"/>
</dbReference>
<keyword evidence="12" id="KW-0809">Transit peptide</keyword>
<dbReference type="InterPro" id="IPR002048">
    <property type="entry name" value="EF_hand_dom"/>
</dbReference>
<evidence type="ECO:0000256" key="9">
    <source>
        <dbReference type="ARBA" id="ARBA00022723"/>
    </source>
</evidence>
<evidence type="ECO:0000259" key="27">
    <source>
        <dbReference type="PROSITE" id="PS51758"/>
    </source>
</evidence>
<keyword evidence="10" id="KW-0999">Mitochondrion inner membrane</keyword>
<feature type="coiled-coil region" evidence="24">
    <location>
        <begin position="547"/>
        <end position="598"/>
    </location>
</feature>
<dbReference type="GO" id="GO:0099093">
    <property type="term" value="P:calcium export from the mitochondrion"/>
    <property type="evidence" value="ECO:0007669"/>
    <property type="project" value="UniProtKB-ARBA"/>
</dbReference>
<evidence type="ECO:0000256" key="24">
    <source>
        <dbReference type="SAM" id="Coils"/>
    </source>
</evidence>
<keyword evidence="8 25" id="KW-0812">Transmembrane</keyword>
<keyword evidence="29" id="KW-1185">Reference proteome</keyword>
<keyword evidence="13" id="KW-0630">Potassium</keyword>
<evidence type="ECO:0000256" key="13">
    <source>
        <dbReference type="ARBA" id="ARBA00022958"/>
    </source>
</evidence>
<accession>A0AAN9CZ22</accession>
<feature type="coiled-coil region" evidence="24">
    <location>
        <begin position="714"/>
        <end position="743"/>
    </location>
</feature>
<proteinExistence type="inferred from homology"/>
<dbReference type="PROSITE" id="PS50222">
    <property type="entry name" value="EF_HAND_2"/>
    <property type="match status" value="1"/>
</dbReference>
<evidence type="ECO:0000256" key="19">
    <source>
        <dbReference type="ARBA" id="ARBA00031360"/>
    </source>
</evidence>
<feature type="domain" description="Letm1 RBD" evidence="27">
    <location>
        <begin position="247"/>
        <end position="539"/>
    </location>
</feature>
<feature type="domain" description="EF-hand" evidence="26">
    <location>
        <begin position="666"/>
        <end position="701"/>
    </location>
</feature>
<dbReference type="GO" id="GO:0005509">
    <property type="term" value="F:calcium ion binding"/>
    <property type="evidence" value="ECO:0007669"/>
    <property type="project" value="InterPro"/>
</dbReference>
<sequence length="743" mass="85347">MKTSRSLKNEFRKGKLSEGVCFNCTALRLATNSSHGVLGGSMWPHASSVLYLDNSSALKQRLSRSPRLYCAVFVPDPALPVHTHSTYPRRLAWPQNTPVRWVHTTGRLHDDSKVERSLRTLKDRNKKLEEGGPVYSPTVDAEPVRRTIRQRVIDEVKHYYHGFRLLWIDTTISVRMLWRVLNGHILSRRERRQFLRTCADVFRLVPFLVFIIVPFMEFLLPIAVKLFPNMLPSTFETQSIKEERLKKELRVKLEMAKFLQDTIEEIALRNKAAKGNVTEEFSTFFQKIRDSGERPSNEQIIRFSKLFEDELTLDNLTRPQLVALCKLLELQSIGTNNFLRFQLIMKLRAIRADDKLIADEGVDSLNVNELQSACRVRGMRALGVTEERLREQLKQWLELHLNQHIPTSLLLLSRAMFLPDTLSPADQLKTTLQNLPEIMAKEAQMKVAEMDFSKVDNKTKLEATLQEEAAIREENRERELERLADAAEKVKELAAREDEMVELEAKRRVDAEHSLSSVDVAIHSETLRDTAPVLEGIKGEEITKEEIDMLNDVCTKLKEQKNLLTKEKEELEDLKDDVQEYSEDLEEIKRELSKTGQEKVVESKASQHLSKRVNRMIGRVDKIITELEKDKVVLDGQMDSSTTPPIGENLISINELIAVMKQIQSIPEHKLLSIAEALDENKDGKIDIDDVLKVVELIDKEDIDISTSQVAEIMVMLQKEEKLVEKEKAKEKAEKEQAAKLQN</sequence>
<gene>
    <name evidence="28" type="ORF">R3I93_012975</name>
</gene>
<evidence type="ECO:0000256" key="8">
    <source>
        <dbReference type="ARBA" id="ARBA00022692"/>
    </source>
</evidence>
<dbReference type="InterPro" id="IPR011992">
    <property type="entry name" value="EF-hand-dom_pair"/>
</dbReference>
<dbReference type="Pfam" id="PF07766">
    <property type="entry name" value="LETM1_RBD"/>
    <property type="match status" value="1"/>
</dbReference>